<dbReference type="Proteomes" id="UP000603904">
    <property type="component" value="Unassembled WGS sequence"/>
</dbReference>
<name>A0ABQ4G3W9_9ACTN</name>
<protein>
    <submittedName>
        <fullName evidence="6">Rieske 2Fe-2S iron-sulfur protein</fullName>
    </submittedName>
</protein>
<evidence type="ECO:0000256" key="1">
    <source>
        <dbReference type="ARBA" id="ARBA00022714"/>
    </source>
</evidence>
<keyword evidence="2" id="KW-0479">Metal-binding</keyword>
<keyword evidence="4" id="KW-0411">Iron-sulfur</keyword>
<dbReference type="EMBL" id="BOOC01000025">
    <property type="protein sequence ID" value="GIH41729.1"/>
    <property type="molecule type" value="Genomic_DNA"/>
</dbReference>
<keyword evidence="7" id="KW-1185">Reference proteome</keyword>
<feature type="domain" description="Rieske" evidence="5">
    <location>
        <begin position="432"/>
        <end position="520"/>
    </location>
</feature>
<accession>A0ABQ4G3W9</accession>
<keyword evidence="1" id="KW-0001">2Fe-2S</keyword>
<dbReference type="Pfam" id="PF00355">
    <property type="entry name" value="Rieske"/>
    <property type="match status" value="1"/>
</dbReference>
<evidence type="ECO:0000313" key="6">
    <source>
        <dbReference type="EMBL" id="GIH41729.1"/>
    </source>
</evidence>
<dbReference type="InterPro" id="IPR036866">
    <property type="entry name" value="RibonucZ/Hydroxyglut_hydro"/>
</dbReference>
<keyword evidence="3" id="KW-0408">Iron</keyword>
<evidence type="ECO:0000256" key="2">
    <source>
        <dbReference type="ARBA" id="ARBA00022723"/>
    </source>
</evidence>
<gene>
    <name evidence="6" type="ORF">Mco01_47290</name>
</gene>
<evidence type="ECO:0000256" key="3">
    <source>
        <dbReference type="ARBA" id="ARBA00023004"/>
    </source>
</evidence>
<dbReference type="InterPro" id="IPR036922">
    <property type="entry name" value="Rieske_2Fe-2S_sf"/>
</dbReference>
<evidence type="ECO:0000313" key="7">
    <source>
        <dbReference type="Proteomes" id="UP000603904"/>
    </source>
</evidence>
<evidence type="ECO:0000259" key="5">
    <source>
        <dbReference type="PROSITE" id="PS51296"/>
    </source>
</evidence>
<dbReference type="Pfam" id="PF12706">
    <property type="entry name" value="Lactamase_B_2"/>
    <property type="match status" value="1"/>
</dbReference>
<sequence>MATLTSIGHAGLAVEASAFTLVFDPWMSPHGAYMGSWFQFPRNDHIDVKSLTSATYVAISHEHLDHMDFWFLEQLSDETTVLIPTYPSDTLIDRIRETGVTNIVKIAPWERFTLNDGESWITTIPQPSPLYHDSAFLIVAEGRSVLNCNDAKLIASQTRRAKHMAGGRLDVMAVQASSATWHPMRYSYDEEEERRIAMEKRIAKLVSVQRLIRATGAELAIPFAGPPCFLDPELRDVNWVLDTENGAFVHPEAARSWLSEHLPRQVFQTLKPGDRLDLETLEVTRDPVSARFSFTEGVEEYIQRYAEDRAEILEKLHVEYPEPGPDFPERFVNHFVRLGSLSTYFLKHIDMTVRFEITGPNGGVWDVRMNADGLAIGPATTERPGYTISVQGRWVEPILAGELAWEDLLLSLRMRLHRDPDVFNGYLVGLLKHANAPALQAIEEYETGRDEGDRIVVTDGDRTFEIARYCPHAGEDLSEGAVIEDGKVQCLGHFFTFDLATGECVNARCNPLTTREITAS</sequence>
<dbReference type="PROSITE" id="PS51296">
    <property type="entry name" value="RIESKE"/>
    <property type="match status" value="1"/>
</dbReference>
<dbReference type="CDD" id="cd03467">
    <property type="entry name" value="Rieske"/>
    <property type="match status" value="1"/>
</dbReference>
<dbReference type="RefSeq" id="WP_204059056.1">
    <property type="nucleotide sequence ID" value="NZ_BAAAGP010000007.1"/>
</dbReference>
<proteinExistence type="predicted"/>
<dbReference type="SUPFAM" id="SSF56281">
    <property type="entry name" value="Metallo-hydrolase/oxidoreductase"/>
    <property type="match status" value="1"/>
</dbReference>
<dbReference type="InterPro" id="IPR001279">
    <property type="entry name" value="Metallo-B-lactamas"/>
</dbReference>
<organism evidence="6 7">
    <name type="scientific">Microbispora corallina</name>
    <dbReference type="NCBI Taxonomy" id="83302"/>
    <lineage>
        <taxon>Bacteria</taxon>
        <taxon>Bacillati</taxon>
        <taxon>Actinomycetota</taxon>
        <taxon>Actinomycetes</taxon>
        <taxon>Streptosporangiales</taxon>
        <taxon>Streptosporangiaceae</taxon>
        <taxon>Microbispora</taxon>
    </lineage>
</organism>
<evidence type="ECO:0000256" key="4">
    <source>
        <dbReference type="ARBA" id="ARBA00023014"/>
    </source>
</evidence>
<dbReference type="InterPro" id="IPR050114">
    <property type="entry name" value="UPF0173_UPF0282_UlaG_hydrolase"/>
</dbReference>
<dbReference type="SUPFAM" id="SSF50022">
    <property type="entry name" value="ISP domain"/>
    <property type="match status" value="1"/>
</dbReference>
<reference evidence="6 7" key="1">
    <citation type="submission" date="2021-01" db="EMBL/GenBank/DDBJ databases">
        <title>Whole genome shotgun sequence of Microbispora corallina NBRC 16416.</title>
        <authorList>
            <person name="Komaki H."/>
            <person name="Tamura T."/>
        </authorList>
    </citation>
    <scope>NUCLEOTIDE SEQUENCE [LARGE SCALE GENOMIC DNA]</scope>
    <source>
        <strain evidence="6 7">NBRC 16416</strain>
    </source>
</reference>
<dbReference type="InterPro" id="IPR017941">
    <property type="entry name" value="Rieske_2Fe-2S"/>
</dbReference>
<dbReference type="Gene3D" id="2.102.10.10">
    <property type="entry name" value="Rieske [2Fe-2S] iron-sulphur domain"/>
    <property type="match status" value="1"/>
</dbReference>
<dbReference type="PANTHER" id="PTHR43546">
    <property type="entry name" value="UPF0173 METAL-DEPENDENT HYDROLASE MJ1163-RELATED"/>
    <property type="match status" value="1"/>
</dbReference>
<comment type="caution">
    <text evidence="6">The sequence shown here is derived from an EMBL/GenBank/DDBJ whole genome shotgun (WGS) entry which is preliminary data.</text>
</comment>
<dbReference type="Gene3D" id="3.60.15.10">
    <property type="entry name" value="Ribonuclease Z/Hydroxyacylglutathione hydrolase-like"/>
    <property type="match status" value="1"/>
</dbReference>